<accession>Q7P9E1</accession>
<reference evidence="1" key="1">
    <citation type="submission" date="2003-02" db="EMBL/GenBank/DDBJ databases">
        <authorList>
            <person name="Malek J.A."/>
            <person name="Eremeeva M.E."/>
            <person name="Dasch G.A."/>
        </authorList>
    </citation>
    <scope>NUCLEOTIDE SEQUENCE [LARGE SCALE GENOMIC DNA]</scope>
    <source>
        <strain evidence="1">246</strain>
    </source>
</reference>
<evidence type="ECO:0000313" key="2">
    <source>
        <dbReference type="Proteomes" id="UP000004455"/>
    </source>
</evidence>
<name>Q7P9E1_RICS2</name>
<proteinExistence type="predicted"/>
<dbReference type="AlphaFoldDB" id="Q7P9E1"/>
<dbReference type="Proteomes" id="UP000004455">
    <property type="component" value="Unassembled WGS sequence"/>
</dbReference>
<dbReference type="HOGENOM" id="CLU_096104_0_0_5"/>
<keyword evidence="2" id="KW-1185">Reference proteome</keyword>
<evidence type="ECO:0000313" key="1">
    <source>
        <dbReference type="EMBL" id="EAA26250.1"/>
    </source>
</evidence>
<comment type="caution">
    <text evidence="1">The sequence shown here is derived from an EMBL/GenBank/DDBJ whole genome shotgun (WGS) entry which is preliminary data.</text>
</comment>
<sequence>MIAKSFANQIDVCKTKEHVQNFLQELHELWEDLFEEILEDKPVYSLDIDGATYYAALDFTELNQNNMLNTRFSATSLDFHLIETLPNFSSDKQKYKAELTFTELKQNNFAKIYLEKQQYNSQSILISNIQNNHNNYILFPKIINLEEQVTIDILNNLLLLGAYNKCNFCESNNGSEIYFRLPNNERLTMKVFSLNNQPILKENKFENSILFLSTKINENGDVDYSEGFSTDIIANGKINASYITPLGEIMDSN</sequence>
<dbReference type="EMBL" id="AABW01000001">
    <property type="protein sequence ID" value="EAA26250.1"/>
    <property type="molecule type" value="Genomic_DNA"/>
</dbReference>
<gene>
    <name evidence="1" type="ORF">rsib_orf1083</name>
</gene>
<protein>
    <submittedName>
        <fullName evidence="1">Uncharacterized protein</fullName>
    </submittedName>
</protein>
<organism evidence="1 2">
    <name type="scientific">Rickettsia sibirica (strain ATCC VR-151 / 246)</name>
    <dbReference type="NCBI Taxonomy" id="272951"/>
    <lineage>
        <taxon>Bacteria</taxon>
        <taxon>Pseudomonadati</taxon>
        <taxon>Pseudomonadota</taxon>
        <taxon>Alphaproteobacteria</taxon>
        <taxon>Rickettsiales</taxon>
        <taxon>Rickettsiaceae</taxon>
        <taxon>Rickettsieae</taxon>
        <taxon>Rickettsia</taxon>
        <taxon>spotted fever group</taxon>
        <taxon>Rickettsia sibirica subgroup</taxon>
    </lineage>
</organism>